<dbReference type="STRING" id="13035.Dacsa_0135"/>
<dbReference type="PANTHER" id="PTHR33404">
    <property type="entry name" value="CELL DIVISION TOPOLOGICAL SPECIFICITY FACTOR HOMOLOG, CHLOROPLASTIC"/>
    <property type="match status" value="1"/>
</dbReference>
<organism evidence="3 4">
    <name type="scientific">Dactylococcopsis salina (strain PCC 8305)</name>
    <name type="common">Myxobactron salinum</name>
    <dbReference type="NCBI Taxonomy" id="13035"/>
    <lineage>
        <taxon>Bacteria</taxon>
        <taxon>Bacillati</taxon>
        <taxon>Cyanobacteriota</taxon>
        <taxon>Cyanophyceae</taxon>
        <taxon>Nodosilineales</taxon>
        <taxon>Cymatolegaceae</taxon>
        <taxon>Dactylococcopsis</taxon>
    </lineage>
</organism>
<dbReference type="Pfam" id="PF12204">
    <property type="entry name" value="DUF3598_N"/>
    <property type="match status" value="1"/>
</dbReference>
<dbReference type="Pfam" id="PF21053">
    <property type="entry name" value="BFA1_C"/>
    <property type="match status" value="1"/>
</dbReference>
<dbReference type="InterPro" id="IPR012674">
    <property type="entry name" value="Calycin"/>
</dbReference>
<dbReference type="InterPro" id="IPR048378">
    <property type="entry name" value="BFA1-like_C"/>
</dbReference>
<dbReference type="HOGENOM" id="CLU_1000544_0_0_3"/>
<evidence type="ECO:0000313" key="3">
    <source>
        <dbReference type="EMBL" id="AFZ48950.1"/>
    </source>
</evidence>
<dbReference type="GO" id="GO:0005886">
    <property type="term" value="C:plasma membrane"/>
    <property type="evidence" value="ECO:0007669"/>
    <property type="project" value="TreeGrafter"/>
</dbReference>
<proteinExistence type="predicted"/>
<dbReference type="GO" id="GO:0000918">
    <property type="term" value="P:division septum site selection"/>
    <property type="evidence" value="ECO:0007669"/>
    <property type="project" value="TreeGrafter"/>
</dbReference>
<keyword evidence="4" id="KW-1185">Reference proteome</keyword>
<dbReference type="InterPro" id="IPR022017">
    <property type="entry name" value="BFA1-like_DUF3598"/>
</dbReference>
<dbReference type="EMBL" id="CP003944">
    <property type="protein sequence ID" value="AFZ48950.1"/>
    <property type="molecule type" value="Genomic_DNA"/>
</dbReference>
<evidence type="ECO:0000259" key="1">
    <source>
        <dbReference type="Pfam" id="PF12204"/>
    </source>
</evidence>
<accession>K9YRG8</accession>
<sequence length="278" mass="31727">MTQQWNNLLTHLGVWEGSFTQLSPQGEVLEDTPSLVSLEGLNQQQTVRQTIEKFSVWGEEATSQQTMAYESLNRNTLIFENGAFSVGSSQFSPFSEFGAELGFLAGDRRLRMIPLYNQQSELNRITLIREHRQGSAIESSPRLTIKQLLGEWRGEAMTLYPDLTPKDTYSTKLSVTQQGNRLHQTLKTDHWELSSSASIQDNCLVFEQGVHTIQVLLLPDGASCTTPRQIQNRQPFFLEAGWLVSPNQRQRLMRRYDQRGTWVSLTLITEEKIADYVK</sequence>
<name>K9YRG8_DACS8</name>
<feature type="domain" description="Biogenesis factor required for ATP synthase 1-like C-terminal" evidence="2">
    <location>
        <begin position="140"/>
        <end position="273"/>
    </location>
</feature>
<dbReference type="eggNOG" id="ENOG502Z85V">
    <property type="taxonomic scope" value="Bacteria"/>
</dbReference>
<dbReference type="PATRIC" id="fig|13035.3.peg.149"/>
<feature type="domain" description="DUF3598" evidence="1">
    <location>
        <begin position="1"/>
        <end position="134"/>
    </location>
</feature>
<dbReference type="PANTHER" id="PTHR33404:SF1">
    <property type="entry name" value="SLL0497 PROTEIN"/>
    <property type="match status" value="1"/>
</dbReference>
<gene>
    <name evidence="3" type="ORF">Dacsa_0135</name>
</gene>
<dbReference type="SUPFAM" id="SSF50814">
    <property type="entry name" value="Lipocalins"/>
    <property type="match status" value="2"/>
</dbReference>
<dbReference type="AlphaFoldDB" id="K9YRG8"/>
<evidence type="ECO:0000259" key="2">
    <source>
        <dbReference type="Pfam" id="PF21053"/>
    </source>
</evidence>
<protein>
    <submittedName>
        <fullName evidence="3">Uncharacterized protein</fullName>
    </submittedName>
</protein>
<dbReference type="Proteomes" id="UP000010482">
    <property type="component" value="Chromosome"/>
</dbReference>
<dbReference type="OrthoDB" id="516684at2"/>
<reference evidence="3" key="1">
    <citation type="submission" date="2012-04" db="EMBL/GenBank/DDBJ databases">
        <title>Finished genome of Dactylococcopsis salina PCC 8305.</title>
        <authorList>
            <consortium name="US DOE Joint Genome Institute"/>
            <person name="Gugger M."/>
            <person name="Coursin T."/>
            <person name="Rippka R."/>
            <person name="Tandeau De Marsac N."/>
            <person name="Huntemann M."/>
            <person name="Wei C.-L."/>
            <person name="Han J."/>
            <person name="Detter J.C."/>
            <person name="Han C."/>
            <person name="Tapia R."/>
            <person name="Daligault H."/>
            <person name="Chen A."/>
            <person name="Krypides N."/>
            <person name="Mavromatis K."/>
            <person name="Markowitz V."/>
            <person name="Szeto E."/>
            <person name="Ivanova N."/>
            <person name="Ovchinnikova G."/>
            <person name="Pagani I."/>
            <person name="Pati A."/>
            <person name="Goodwin L."/>
            <person name="Peters L."/>
            <person name="Pitluck S."/>
            <person name="Woyke T."/>
            <person name="Kerfeld C."/>
        </authorList>
    </citation>
    <scope>NUCLEOTIDE SEQUENCE [LARGE SCALE GENOMIC DNA]</scope>
    <source>
        <strain evidence="3">PCC 8305</strain>
    </source>
</reference>
<dbReference type="RefSeq" id="WP_015227963.1">
    <property type="nucleotide sequence ID" value="NC_019780.1"/>
</dbReference>
<dbReference type="KEGG" id="dsl:Dacsa_0135"/>
<evidence type="ECO:0000313" key="4">
    <source>
        <dbReference type="Proteomes" id="UP000010482"/>
    </source>
</evidence>
<dbReference type="Gene3D" id="2.40.128.20">
    <property type="match status" value="2"/>
</dbReference>